<dbReference type="AlphaFoldDB" id="A0AAW0EJG0"/>
<sequence>MTLRRPPPTAYASNTDVETRLRAKPKFAFLRSKKISVTSRPTPPDVSVAALPLAGPDPLIDIDPLSALPPDSDDQDQYQWAVVYENQRGLRLFSSLYYSHSSLLPTDPAPFTTPQSSLKRSKNVTLAEYSLPDGSWRWVSVAWMVDMSGLDSGQVQHDGFEYNFMFRAHHWRSQASAFSWVRRRKWLRLMMRPARANGSKKLRAADSLSPNTPATPEQSVVVPDVVRNRYSMSSSFPPSVLEPQNEEDSYLAINIDEVWQPDDTEGNWERCRAAMRTAATDGRILELWRRWLGYEPPEEDRRARMRKQWTEDEDPPPLEHPYESQVSMPSTPVTADLILQSFIYPESRARFIQMLERVGVLPELNVSSSSEVEFWSYIQEVGENERKTSPHALKRVLVREFGPLGFAFSVTLALGGGSFLRELWRALDELDVSELPSKGSRTTDVVVKLRSWISALQLSAAQKTFLSNVVSSSVGLFLLQAGRARSSSTSRLNGKDPSASRTLDLTLLLLVRALDAGVQSFVARKSGSRRESDAQLPIELQQTAPERLASALKRAQLRTQIDAFVFWACSARIMWCFFYEPQRLPLSYVKWINTLAKVDSRLLNALQLIRTKQWRYGGGGPHSDLLRSYASELGHPATWGDSSILPAFGGSAANQVWTELGMVHGEVGSSLGLEQNCTANAGLRAFGAFSQAIAIYLPVQFIPIILSRPQALLDPRRIFDALLGAIRSATFLSTFVTSFWYSVCLTRSVIVAPLLPFVSHNFWDGPYGGVLAGCLVCGSSIWIENGRRRGEMALYVLPKAVRACLPEVWVRHGNAGVRVAERITFVLSLSSLLTAASHSPHTLRGLSRWGLRFIVKGPNVAFWKNTGPSKQTTLERQQHTTTEQ</sequence>
<proteinExistence type="predicted"/>
<accession>A0AAW0EJG0</accession>
<keyword evidence="3" id="KW-1185">Reference proteome</keyword>
<evidence type="ECO:0000313" key="3">
    <source>
        <dbReference type="Proteomes" id="UP001362999"/>
    </source>
</evidence>
<name>A0AAW0EJG0_9AGAR</name>
<feature type="compositionally biased region" description="Polar residues" evidence="1">
    <location>
        <begin position="866"/>
        <end position="884"/>
    </location>
</feature>
<organism evidence="2 3">
    <name type="scientific">Favolaschia claudopus</name>
    <dbReference type="NCBI Taxonomy" id="2862362"/>
    <lineage>
        <taxon>Eukaryota</taxon>
        <taxon>Fungi</taxon>
        <taxon>Dikarya</taxon>
        <taxon>Basidiomycota</taxon>
        <taxon>Agaricomycotina</taxon>
        <taxon>Agaricomycetes</taxon>
        <taxon>Agaricomycetidae</taxon>
        <taxon>Agaricales</taxon>
        <taxon>Marasmiineae</taxon>
        <taxon>Mycenaceae</taxon>
        <taxon>Favolaschia</taxon>
    </lineage>
</organism>
<gene>
    <name evidence="2" type="ORF">R3P38DRAFT_3301803</name>
</gene>
<reference evidence="2 3" key="1">
    <citation type="journal article" date="2024" name="J Genomics">
        <title>Draft genome sequencing and assembly of Favolaschia claudopus CIRM-BRFM 2984 isolated from oak limbs.</title>
        <authorList>
            <person name="Navarro D."/>
            <person name="Drula E."/>
            <person name="Chaduli D."/>
            <person name="Cazenave R."/>
            <person name="Ahrendt S."/>
            <person name="Wang J."/>
            <person name="Lipzen A."/>
            <person name="Daum C."/>
            <person name="Barry K."/>
            <person name="Grigoriev I.V."/>
            <person name="Favel A."/>
            <person name="Rosso M.N."/>
            <person name="Martin F."/>
        </authorList>
    </citation>
    <scope>NUCLEOTIDE SEQUENCE [LARGE SCALE GENOMIC DNA]</scope>
    <source>
        <strain evidence="2 3">CIRM-BRFM 2984</strain>
    </source>
</reference>
<evidence type="ECO:0008006" key="4">
    <source>
        <dbReference type="Google" id="ProtNLM"/>
    </source>
</evidence>
<dbReference type="PANTHER" id="PTHR12459:SF15">
    <property type="entry name" value="TRANSMEMBRANE PROTEIN 135"/>
    <property type="match status" value="1"/>
</dbReference>
<evidence type="ECO:0000256" key="1">
    <source>
        <dbReference type="SAM" id="MobiDB-lite"/>
    </source>
</evidence>
<feature type="region of interest" description="Disordered" evidence="1">
    <location>
        <begin position="865"/>
        <end position="884"/>
    </location>
</feature>
<protein>
    <recommendedName>
        <fullName evidence="4">Peroxin domain-containing protein</fullName>
    </recommendedName>
</protein>
<dbReference type="PANTHER" id="PTHR12459">
    <property type="entry name" value="TRANSMEMBRANE PROTEIN 135-RELATED"/>
    <property type="match status" value="1"/>
</dbReference>
<dbReference type="EMBL" id="JAWWNJ010000001">
    <property type="protein sequence ID" value="KAK7064229.1"/>
    <property type="molecule type" value="Genomic_DNA"/>
</dbReference>
<dbReference type="InterPro" id="IPR026749">
    <property type="entry name" value="Tmem135"/>
</dbReference>
<evidence type="ECO:0000313" key="2">
    <source>
        <dbReference type="EMBL" id="KAK7064229.1"/>
    </source>
</evidence>
<comment type="caution">
    <text evidence="2">The sequence shown here is derived from an EMBL/GenBank/DDBJ whole genome shotgun (WGS) entry which is preliminary data.</text>
</comment>
<dbReference type="Proteomes" id="UP001362999">
    <property type="component" value="Unassembled WGS sequence"/>
</dbReference>
<feature type="region of interest" description="Disordered" evidence="1">
    <location>
        <begin position="301"/>
        <end position="327"/>
    </location>
</feature>